<sequence length="42" mass="4810">MPVFFSASAGDKPGDRVKQKLGWHWCCQDRRSFALARTVQDL</sequence>
<comment type="caution">
    <text evidence="1">The sequence shown here is derived from an EMBL/GenBank/DDBJ whole genome shotgun (WGS) entry which is preliminary data.</text>
</comment>
<accession>A0AB36FR22</accession>
<keyword evidence="2" id="KW-1185">Reference proteome</keyword>
<dbReference type="Proteomes" id="UP000095392">
    <property type="component" value="Unassembled WGS sequence"/>
</dbReference>
<proteinExistence type="predicted"/>
<organism evidence="1 2">
    <name type="scientific">Alteromonas macleodii</name>
    <name type="common">Pseudoalteromonas macleodii</name>
    <dbReference type="NCBI Taxonomy" id="28108"/>
    <lineage>
        <taxon>Bacteria</taxon>
        <taxon>Pseudomonadati</taxon>
        <taxon>Pseudomonadota</taxon>
        <taxon>Gammaproteobacteria</taxon>
        <taxon>Alteromonadales</taxon>
        <taxon>Alteromonadaceae</taxon>
        <taxon>Alteromonas/Salinimonas group</taxon>
        <taxon>Alteromonas</taxon>
    </lineage>
</organism>
<name>A0AB36FR22_ALTMA</name>
<reference evidence="1 2" key="1">
    <citation type="submission" date="2016-09" db="EMBL/GenBank/DDBJ databases">
        <title>Draft Genome Sequence of four Alteromonas macleodii strains isolated from copper coupons and grown long-term at elevated copper levels.</title>
        <authorList>
            <person name="Cusick K."/>
            <person name="Dale J."/>
            <person name="Little B."/>
            <person name="Biffinger J."/>
        </authorList>
    </citation>
    <scope>NUCLEOTIDE SEQUENCE [LARGE SCALE GENOMIC DNA]</scope>
    <source>
        <strain evidence="1 2">KCP01</strain>
    </source>
</reference>
<evidence type="ECO:0000313" key="1">
    <source>
        <dbReference type="EMBL" id="OES24504.1"/>
    </source>
</evidence>
<protein>
    <submittedName>
        <fullName evidence="1">Uncharacterized protein</fullName>
    </submittedName>
</protein>
<dbReference type="AlphaFoldDB" id="A0AB36FR22"/>
<dbReference type="EMBL" id="MIPY01000061">
    <property type="protein sequence ID" value="OES24504.1"/>
    <property type="molecule type" value="Genomic_DNA"/>
</dbReference>
<evidence type="ECO:0000313" key="2">
    <source>
        <dbReference type="Proteomes" id="UP000095392"/>
    </source>
</evidence>
<gene>
    <name evidence="1" type="ORF">BFV95_4771</name>
</gene>